<dbReference type="PANTHER" id="PTHR44520:SF2">
    <property type="entry name" value="RESPONSE REGULATOR RCP1"/>
    <property type="match status" value="1"/>
</dbReference>
<dbReference type="PANTHER" id="PTHR44520">
    <property type="entry name" value="RESPONSE REGULATOR RCP1-RELATED"/>
    <property type="match status" value="1"/>
</dbReference>
<evidence type="ECO:0000313" key="4">
    <source>
        <dbReference type="Proteomes" id="UP001230496"/>
    </source>
</evidence>
<accession>A0AA49GC34</accession>
<dbReference type="Proteomes" id="UP001230496">
    <property type="component" value="Chromosome"/>
</dbReference>
<keyword evidence="1" id="KW-0597">Phosphoprotein</keyword>
<reference evidence="3 4" key="1">
    <citation type="submission" date="2023-08" db="EMBL/GenBank/DDBJ databases">
        <title>Comparative genomics and taxonomic characterization of three novel marine species of genus Marivirga.</title>
        <authorList>
            <person name="Muhammad N."/>
            <person name="Kim S.-G."/>
        </authorList>
    </citation>
    <scope>NUCLEOTIDE SEQUENCE [LARGE SCALE GENOMIC DNA]</scope>
    <source>
        <strain evidence="3 4">BDSF4-3</strain>
    </source>
</reference>
<evidence type="ECO:0000256" key="1">
    <source>
        <dbReference type="PROSITE-ProRule" id="PRU00169"/>
    </source>
</evidence>
<dbReference type="KEGG" id="msaa:QYS49_05920"/>
<dbReference type="InterPro" id="IPR001789">
    <property type="entry name" value="Sig_transdc_resp-reg_receiver"/>
</dbReference>
<dbReference type="InterPro" id="IPR011006">
    <property type="entry name" value="CheY-like_superfamily"/>
</dbReference>
<dbReference type="EMBL" id="CP129971">
    <property type="protein sequence ID" value="WKK76805.2"/>
    <property type="molecule type" value="Genomic_DNA"/>
</dbReference>
<evidence type="ECO:0000313" key="3">
    <source>
        <dbReference type="EMBL" id="WKK76805.2"/>
    </source>
</evidence>
<gene>
    <name evidence="3" type="ORF">QYS49_05920</name>
</gene>
<keyword evidence="4" id="KW-1185">Reference proteome</keyword>
<dbReference type="Pfam" id="PF00072">
    <property type="entry name" value="Response_reg"/>
    <property type="match status" value="1"/>
</dbReference>
<dbReference type="PROSITE" id="PS50110">
    <property type="entry name" value="RESPONSE_REGULATORY"/>
    <property type="match status" value="1"/>
</dbReference>
<name>A0AA49GC34_9BACT</name>
<dbReference type="SUPFAM" id="SSF52172">
    <property type="entry name" value="CheY-like"/>
    <property type="match status" value="1"/>
</dbReference>
<dbReference type="Gene3D" id="3.40.50.2300">
    <property type="match status" value="1"/>
</dbReference>
<sequence>MNIKTFIVDDDEISIMLTNLLLKDSSFFQEIDTYLDGAYALEHLKNEYSEETIYIIILDINMPLMNGWEFLEEIKAFVTRKNTFVFMLSSSTDRVDIEKAENIDLVKGFFSKPLKTEHLNQIQEQIKIEL</sequence>
<dbReference type="GO" id="GO:0000160">
    <property type="term" value="P:phosphorelay signal transduction system"/>
    <property type="evidence" value="ECO:0007669"/>
    <property type="project" value="InterPro"/>
</dbReference>
<feature type="modified residue" description="4-aspartylphosphate" evidence="1">
    <location>
        <position position="59"/>
    </location>
</feature>
<dbReference type="InterPro" id="IPR052893">
    <property type="entry name" value="TCS_response_regulator"/>
</dbReference>
<dbReference type="SMART" id="SM00448">
    <property type="entry name" value="REC"/>
    <property type="match status" value="1"/>
</dbReference>
<organism evidence="3 4">
    <name type="scientific">Marivirga salinarum</name>
    <dbReference type="NCBI Taxonomy" id="3059078"/>
    <lineage>
        <taxon>Bacteria</taxon>
        <taxon>Pseudomonadati</taxon>
        <taxon>Bacteroidota</taxon>
        <taxon>Cytophagia</taxon>
        <taxon>Cytophagales</taxon>
        <taxon>Marivirgaceae</taxon>
        <taxon>Marivirga</taxon>
    </lineage>
</organism>
<protein>
    <submittedName>
        <fullName evidence="3">Response regulator</fullName>
    </submittedName>
</protein>
<proteinExistence type="predicted"/>
<dbReference type="AlphaFoldDB" id="A0AA49GC34"/>
<feature type="domain" description="Response regulatory" evidence="2">
    <location>
        <begin position="4"/>
        <end position="127"/>
    </location>
</feature>
<dbReference type="RefSeq" id="WP_308350135.1">
    <property type="nucleotide sequence ID" value="NZ_CP129971.1"/>
</dbReference>
<evidence type="ECO:0000259" key="2">
    <source>
        <dbReference type="PROSITE" id="PS50110"/>
    </source>
</evidence>